<dbReference type="PROSITE" id="PS51257">
    <property type="entry name" value="PROKAR_LIPOPROTEIN"/>
    <property type="match status" value="1"/>
</dbReference>
<sequence length="401" mass="40007">MTSRAALVAASLATLLALGACSSGDESAGGFSGGGGAPLSCPVPVGPMAIAIGGRSNEPEPSLPGPVQQAAITVVSGASEQNVQPKFTVVNVDGRPSVAGSDTYRTDAGNAIAAQDDQNAFLSGLGSAIPTLRAQTPEADTLGALTLAGRSVQGSRPGTVVLVDSGLSTVAPLDFRQPGLLAAPVADTVAFLRDNRALPTLTGATVVLAGIGDVAAPQPALDTAQRASLVALWKGIAEASGAACVAVVDEPRSGEAPSDAPPVTPVDLPPPPKITPGQASVLPDDGSVGFQPDTADFRDVAAARGVLTPFADFLKQSPARKIALTGTSARAGTDQSQVELSTRRAEAVKGLLVDLGAKPDQITTTGVGSRFPGYVNDQGPGGRQLPGPASTNRKVIVDPTG</sequence>
<evidence type="ECO:0000256" key="1">
    <source>
        <dbReference type="PROSITE-ProRule" id="PRU00473"/>
    </source>
</evidence>
<feature type="signal peptide" evidence="3">
    <location>
        <begin position="1"/>
        <end position="19"/>
    </location>
</feature>
<dbReference type="InterPro" id="IPR036737">
    <property type="entry name" value="OmpA-like_sf"/>
</dbReference>
<feature type="region of interest" description="Disordered" evidence="2">
    <location>
        <begin position="364"/>
        <end position="401"/>
    </location>
</feature>
<organism evidence="5 6">
    <name type="scientific">Actinomycetospora atypica</name>
    <dbReference type="NCBI Taxonomy" id="1290095"/>
    <lineage>
        <taxon>Bacteria</taxon>
        <taxon>Bacillati</taxon>
        <taxon>Actinomycetota</taxon>
        <taxon>Actinomycetes</taxon>
        <taxon>Pseudonocardiales</taxon>
        <taxon>Pseudonocardiaceae</taxon>
        <taxon>Actinomycetospora</taxon>
    </lineage>
</organism>
<keyword evidence="6" id="KW-1185">Reference proteome</keyword>
<reference evidence="6" key="1">
    <citation type="journal article" date="2019" name="Int. J. Syst. Evol. Microbiol.">
        <title>The Global Catalogue of Microorganisms (GCM) 10K type strain sequencing project: providing services to taxonomists for standard genome sequencing and annotation.</title>
        <authorList>
            <consortium name="The Broad Institute Genomics Platform"/>
            <consortium name="The Broad Institute Genome Sequencing Center for Infectious Disease"/>
            <person name="Wu L."/>
            <person name="Ma J."/>
        </authorList>
    </citation>
    <scope>NUCLEOTIDE SEQUENCE [LARGE SCALE GENOMIC DNA]</scope>
    <source>
        <strain evidence="6">CGMCC 4.7093</strain>
    </source>
</reference>
<keyword evidence="3" id="KW-0732">Signal</keyword>
<dbReference type="CDD" id="cd07185">
    <property type="entry name" value="OmpA_C-like"/>
    <property type="match status" value="1"/>
</dbReference>
<name>A0ABV9YRX6_9PSEU</name>
<dbReference type="EMBL" id="JBHSIV010000038">
    <property type="protein sequence ID" value="MFC5065513.1"/>
    <property type="molecule type" value="Genomic_DNA"/>
</dbReference>
<evidence type="ECO:0000313" key="5">
    <source>
        <dbReference type="EMBL" id="MFC5065513.1"/>
    </source>
</evidence>
<gene>
    <name evidence="5" type="ORF">ACFPBZ_25070</name>
</gene>
<accession>A0ABV9YRX6</accession>
<feature type="domain" description="OmpA-like" evidence="4">
    <location>
        <begin position="277"/>
        <end position="401"/>
    </location>
</feature>
<protein>
    <submittedName>
        <fullName evidence="5">OmpA family protein</fullName>
    </submittedName>
</protein>
<keyword evidence="1" id="KW-0472">Membrane</keyword>
<feature type="chain" id="PRO_5045574238" evidence="3">
    <location>
        <begin position="20"/>
        <end position="401"/>
    </location>
</feature>
<dbReference type="Pfam" id="PF00691">
    <property type="entry name" value="OmpA"/>
    <property type="match status" value="1"/>
</dbReference>
<dbReference type="Gene3D" id="3.30.1330.60">
    <property type="entry name" value="OmpA-like domain"/>
    <property type="match status" value="1"/>
</dbReference>
<comment type="caution">
    <text evidence="5">The sequence shown here is derived from an EMBL/GenBank/DDBJ whole genome shotgun (WGS) entry which is preliminary data.</text>
</comment>
<evidence type="ECO:0000256" key="3">
    <source>
        <dbReference type="SAM" id="SignalP"/>
    </source>
</evidence>
<proteinExistence type="predicted"/>
<dbReference type="Proteomes" id="UP001595947">
    <property type="component" value="Unassembled WGS sequence"/>
</dbReference>
<dbReference type="SUPFAM" id="SSF103088">
    <property type="entry name" value="OmpA-like"/>
    <property type="match status" value="1"/>
</dbReference>
<evidence type="ECO:0000313" key="6">
    <source>
        <dbReference type="Proteomes" id="UP001595947"/>
    </source>
</evidence>
<dbReference type="PROSITE" id="PS51123">
    <property type="entry name" value="OMPA_2"/>
    <property type="match status" value="1"/>
</dbReference>
<dbReference type="RefSeq" id="WP_378038842.1">
    <property type="nucleotide sequence ID" value="NZ_JBHSIV010000038.1"/>
</dbReference>
<evidence type="ECO:0000256" key="2">
    <source>
        <dbReference type="SAM" id="MobiDB-lite"/>
    </source>
</evidence>
<dbReference type="InterPro" id="IPR006665">
    <property type="entry name" value="OmpA-like"/>
</dbReference>
<evidence type="ECO:0000259" key="4">
    <source>
        <dbReference type="PROSITE" id="PS51123"/>
    </source>
</evidence>